<comment type="caution">
    <text evidence="3">The sequence shown here is derived from an EMBL/GenBank/DDBJ whole genome shotgun (WGS) entry which is preliminary data.</text>
</comment>
<dbReference type="AlphaFoldDB" id="A0AA88JIH6"/>
<dbReference type="EMBL" id="BTGU01020436">
    <property type="protein sequence ID" value="GMN75609.1"/>
    <property type="molecule type" value="Genomic_DNA"/>
</dbReference>
<dbReference type="EMBL" id="BTGU01020438">
    <property type="protein sequence ID" value="GMN75620.1"/>
    <property type="molecule type" value="Genomic_DNA"/>
</dbReference>
<sequence length="142" mass="15911">MAVGAVLGDRTLSRNTGWEYSRSREPSVLVTKAEPVRRKSSTQMAVVMKFDDRLSSEFVLVIYLVFSDNTAARSHSNHMEEKVASLVAEDKKWRDIEKMASEKATKADELSTKAEEAKKKAEEQATRAEEARKKDEGELSSA</sequence>
<protein>
    <submittedName>
        <fullName evidence="3">Uncharacterized protein</fullName>
    </submittedName>
</protein>
<accession>A0AA88JIH6</accession>
<evidence type="ECO:0000256" key="1">
    <source>
        <dbReference type="SAM" id="MobiDB-lite"/>
    </source>
</evidence>
<proteinExistence type="predicted"/>
<evidence type="ECO:0000313" key="4">
    <source>
        <dbReference type="Proteomes" id="UP001187192"/>
    </source>
</evidence>
<feature type="region of interest" description="Disordered" evidence="1">
    <location>
        <begin position="99"/>
        <end position="142"/>
    </location>
</feature>
<keyword evidence="4" id="KW-1185">Reference proteome</keyword>
<reference evidence="3" key="1">
    <citation type="submission" date="2023-07" db="EMBL/GenBank/DDBJ databases">
        <title>draft genome sequence of fig (Ficus carica).</title>
        <authorList>
            <person name="Takahashi T."/>
            <person name="Nishimura K."/>
        </authorList>
    </citation>
    <scope>NUCLEOTIDE SEQUENCE</scope>
</reference>
<evidence type="ECO:0000313" key="3">
    <source>
        <dbReference type="EMBL" id="GMN75620.1"/>
    </source>
</evidence>
<gene>
    <name evidence="2" type="ORF">TIFTF001_056328</name>
    <name evidence="3" type="ORF">TIFTF001_056331</name>
</gene>
<dbReference type="Proteomes" id="UP001187192">
    <property type="component" value="Unassembled WGS sequence"/>
</dbReference>
<organism evidence="3 4">
    <name type="scientific">Ficus carica</name>
    <name type="common">Common fig</name>
    <dbReference type="NCBI Taxonomy" id="3494"/>
    <lineage>
        <taxon>Eukaryota</taxon>
        <taxon>Viridiplantae</taxon>
        <taxon>Streptophyta</taxon>
        <taxon>Embryophyta</taxon>
        <taxon>Tracheophyta</taxon>
        <taxon>Spermatophyta</taxon>
        <taxon>Magnoliopsida</taxon>
        <taxon>eudicotyledons</taxon>
        <taxon>Gunneridae</taxon>
        <taxon>Pentapetalae</taxon>
        <taxon>rosids</taxon>
        <taxon>fabids</taxon>
        <taxon>Rosales</taxon>
        <taxon>Moraceae</taxon>
        <taxon>Ficeae</taxon>
        <taxon>Ficus</taxon>
    </lineage>
</organism>
<evidence type="ECO:0000313" key="2">
    <source>
        <dbReference type="EMBL" id="GMN75609.1"/>
    </source>
</evidence>
<name>A0AA88JIH6_FICCA</name>